<comment type="caution">
    <text evidence="2">The sequence shown here is derived from an EMBL/GenBank/DDBJ whole genome shotgun (WGS) entry which is preliminary data.</text>
</comment>
<accession>A0A8S0ZK73</accession>
<evidence type="ECO:0000313" key="2">
    <source>
        <dbReference type="EMBL" id="CAB3233233.1"/>
    </source>
</evidence>
<feature type="compositionally biased region" description="Acidic residues" evidence="1">
    <location>
        <begin position="114"/>
        <end position="127"/>
    </location>
</feature>
<dbReference type="AlphaFoldDB" id="A0A8S0ZK73"/>
<proteinExistence type="predicted"/>
<feature type="region of interest" description="Disordered" evidence="1">
    <location>
        <begin position="110"/>
        <end position="146"/>
    </location>
</feature>
<organism evidence="2 3">
    <name type="scientific">Arctia plantaginis</name>
    <name type="common">Wood tiger moth</name>
    <name type="synonym">Phalaena plantaginis</name>
    <dbReference type="NCBI Taxonomy" id="874455"/>
    <lineage>
        <taxon>Eukaryota</taxon>
        <taxon>Metazoa</taxon>
        <taxon>Ecdysozoa</taxon>
        <taxon>Arthropoda</taxon>
        <taxon>Hexapoda</taxon>
        <taxon>Insecta</taxon>
        <taxon>Pterygota</taxon>
        <taxon>Neoptera</taxon>
        <taxon>Endopterygota</taxon>
        <taxon>Lepidoptera</taxon>
        <taxon>Glossata</taxon>
        <taxon>Ditrysia</taxon>
        <taxon>Noctuoidea</taxon>
        <taxon>Erebidae</taxon>
        <taxon>Arctiinae</taxon>
        <taxon>Arctia</taxon>
    </lineage>
</organism>
<dbReference type="EMBL" id="CADEBC010000479">
    <property type="protein sequence ID" value="CAB3233233.1"/>
    <property type="molecule type" value="Genomic_DNA"/>
</dbReference>
<gene>
    <name evidence="2" type="ORF">APLA_LOCUS5115</name>
</gene>
<keyword evidence="3" id="KW-1185">Reference proteome</keyword>
<dbReference type="Proteomes" id="UP000494106">
    <property type="component" value="Unassembled WGS sequence"/>
</dbReference>
<dbReference type="OrthoDB" id="6746758at2759"/>
<dbReference type="PANTHER" id="PTHR10773">
    <property type="entry name" value="DNA-DIRECTED RNA POLYMERASES I, II, AND III SUBUNIT RPABC2"/>
    <property type="match status" value="1"/>
</dbReference>
<dbReference type="PANTHER" id="PTHR10773:SF19">
    <property type="match status" value="1"/>
</dbReference>
<name>A0A8S0ZK73_ARCPL</name>
<protein>
    <submittedName>
        <fullName evidence="2">Uncharacterized protein</fullName>
    </submittedName>
</protein>
<reference evidence="2 3" key="1">
    <citation type="submission" date="2020-04" db="EMBL/GenBank/DDBJ databases">
        <authorList>
            <person name="Wallbank WR R."/>
            <person name="Pardo Diaz C."/>
            <person name="Kozak K."/>
            <person name="Martin S."/>
            <person name="Jiggins C."/>
            <person name="Moest M."/>
            <person name="Warren A I."/>
            <person name="Byers J.R.P. K."/>
            <person name="Montejo-Kovacevich G."/>
            <person name="Yen C E."/>
        </authorList>
    </citation>
    <scope>NUCLEOTIDE SEQUENCE [LARGE SCALE GENOMIC DNA]</scope>
</reference>
<sequence length="310" mass="35267">METEPMSSTGYIVPVPLPSTGSVETETFSSTVYIDMKPLPSTSCIETEPLSSTNNINIEPLPSTSFSVTLVPVSNIDSNPPPCKKRHTMKKQYFDYLSDEEDFTTIFGEREADSDVYEPTSESDDSEVGSGMTNKKKRKKSNKNNVELEHEINKVGDNAVKKRRINQKKVQRTLRQSGQAYVKRNGIEVPAKEIKPNPCTGKKCGNGCEMVTDERRKCTFEYFWTLSTVRRKDWLVSMTQRSVIKRKRSNSEKRSYSYKYAITEGEGKRFVCLQFLAATLDVGLKFIQYTVRKKIIAVNANYITKLKKVQ</sequence>
<evidence type="ECO:0000256" key="1">
    <source>
        <dbReference type="SAM" id="MobiDB-lite"/>
    </source>
</evidence>
<evidence type="ECO:0000313" key="3">
    <source>
        <dbReference type="Proteomes" id="UP000494106"/>
    </source>
</evidence>